<dbReference type="KEGG" id="ttz:FHG85_11555"/>
<dbReference type="EMBL" id="CP041345">
    <property type="protein sequence ID" value="QKG80872.1"/>
    <property type="molecule type" value="Genomic_DNA"/>
</dbReference>
<accession>A0A7D3XF73</accession>
<evidence type="ECO:0000259" key="1">
    <source>
        <dbReference type="Pfam" id="PF09345"/>
    </source>
</evidence>
<dbReference type="Proteomes" id="UP000500961">
    <property type="component" value="Chromosome"/>
</dbReference>
<dbReference type="AlphaFoldDB" id="A0A7D3XF73"/>
<proteinExistence type="predicted"/>
<reference evidence="2 3" key="1">
    <citation type="submission" date="2019-07" db="EMBL/GenBank/DDBJ databases">
        <title>Thalassofilum flectens gen. nov., sp. nov., a novel moderate thermophilic anaerobe from a shallow sea hot spring in Kunashir Island (Russia), representing a new family in the order Bacteroidales, and proposal of Thalassofilacea fam. nov.</title>
        <authorList>
            <person name="Kochetkova T.V."/>
            <person name="Podosokorskaya O.A."/>
            <person name="Novikov A."/>
            <person name="Elcheninov A.G."/>
            <person name="Toshchakov S.V."/>
            <person name="Kublanov I.V."/>
        </authorList>
    </citation>
    <scope>NUCLEOTIDE SEQUENCE [LARGE SCALE GENOMIC DNA]</scope>
    <source>
        <strain evidence="2 3">38-H</strain>
    </source>
</reference>
<organism evidence="2 3">
    <name type="scientific">Tenuifilum thalassicum</name>
    <dbReference type="NCBI Taxonomy" id="2590900"/>
    <lineage>
        <taxon>Bacteria</taxon>
        <taxon>Pseudomonadati</taxon>
        <taxon>Bacteroidota</taxon>
        <taxon>Bacteroidia</taxon>
        <taxon>Bacteroidales</taxon>
        <taxon>Tenuifilaceae</taxon>
        <taxon>Tenuifilum</taxon>
    </lineage>
</organism>
<sequence>MEPLQIAQTNTTPDVVFNPSENRFVISGYSRPENVRNFYMPILEWLESFAKQVEKKVSEGDKVEPIEFHFKLIYFNSSSAKFLYDIITLLNELKNKGLTVRICWFYDKEDVELLEAGQDLSELADVKFDFIAV</sequence>
<gene>
    <name evidence="2" type="ORF">FHG85_11555</name>
</gene>
<name>A0A7D3XF73_9BACT</name>
<keyword evidence="3" id="KW-1185">Reference proteome</keyword>
<dbReference type="RefSeq" id="WP_173076052.1">
    <property type="nucleotide sequence ID" value="NZ_CP041345.1"/>
</dbReference>
<evidence type="ECO:0000313" key="2">
    <source>
        <dbReference type="EMBL" id="QKG80872.1"/>
    </source>
</evidence>
<evidence type="ECO:0000313" key="3">
    <source>
        <dbReference type="Proteomes" id="UP000500961"/>
    </source>
</evidence>
<dbReference type="Pfam" id="PF09345">
    <property type="entry name" value="SiaC"/>
    <property type="match status" value="1"/>
</dbReference>
<dbReference type="InterPro" id="IPR018530">
    <property type="entry name" value="SiaC"/>
</dbReference>
<protein>
    <submittedName>
        <fullName evidence="2">DUF1987 domain-containing protein</fullName>
    </submittedName>
</protein>
<feature type="domain" description="SiaC family regulatory phosphoprotein" evidence="1">
    <location>
        <begin position="6"/>
        <end position="132"/>
    </location>
</feature>